<dbReference type="Proteomes" id="UP000805704">
    <property type="component" value="Chromosome 6"/>
</dbReference>
<protein>
    <submittedName>
        <fullName evidence="1">T-box transcription factor TBX1</fullName>
    </submittedName>
</protein>
<dbReference type="EMBL" id="CM024794">
    <property type="protein sequence ID" value="KAG8002196.1"/>
    <property type="molecule type" value="Genomic_DNA"/>
</dbReference>
<accession>A0ACB7EMX1</accession>
<evidence type="ECO:0000313" key="1">
    <source>
        <dbReference type="EMBL" id="KAG8002196.1"/>
    </source>
</evidence>
<evidence type="ECO:0000313" key="2">
    <source>
        <dbReference type="Proteomes" id="UP000805704"/>
    </source>
</evidence>
<keyword evidence="2" id="KW-1185">Reference proteome</keyword>
<proteinExistence type="predicted"/>
<sequence>FLGPQLSQNYELSLPCCADSGSLSSAKAPQVSGVRVQLEMHALWQQFDQLGTEMIVTKAGRRMFPTFQVQISGMDPAAEYVLLMDFIPVDDKRYRYAFHSSSWLVAGRADVVAPSRMHFHPDSPACGAQWMKQTVSFDTLKLTNNLLDDNGHMILNSMHRYQPRFHVVYVDPTPDSHLNAYKNFCSFSFPETRFMAVTAYQNHRITQLKIASNPFAKGFRTTDPQDRFKLESFILKMLTGSRERLYCNLAAVVLARALAALKDAAGWMEEEEEEVKDWKAENRMNGSGNLEGCGLR</sequence>
<feature type="non-terminal residue" evidence="1">
    <location>
        <position position="1"/>
    </location>
</feature>
<organism evidence="1 2">
    <name type="scientific">Nibea albiflora</name>
    <name type="common">Yellow drum</name>
    <name type="synonym">Corvina albiflora</name>
    <dbReference type="NCBI Taxonomy" id="240163"/>
    <lineage>
        <taxon>Eukaryota</taxon>
        <taxon>Metazoa</taxon>
        <taxon>Chordata</taxon>
        <taxon>Craniata</taxon>
        <taxon>Vertebrata</taxon>
        <taxon>Euteleostomi</taxon>
        <taxon>Actinopterygii</taxon>
        <taxon>Neopterygii</taxon>
        <taxon>Teleostei</taxon>
        <taxon>Neoteleostei</taxon>
        <taxon>Acanthomorphata</taxon>
        <taxon>Eupercaria</taxon>
        <taxon>Sciaenidae</taxon>
        <taxon>Nibea</taxon>
    </lineage>
</organism>
<name>A0ACB7EMX1_NIBAL</name>
<reference evidence="1" key="1">
    <citation type="submission" date="2020-04" db="EMBL/GenBank/DDBJ databases">
        <title>A chromosome-scale assembly and high-density genetic map of the yellow drum (Nibea albiflora) genome.</title>
        <authorList>
            <person name="Xu D."/>
            <person name="Zhang W."/>
            <person name="Chen R."/>
            <person name="Tan P."/>
            <person name="Wang L."/>
            <person name="Song H."/>
            <person name="Tian L."/>
            <person name="Zhu Q."/>
            <person name="Wang B."/>
        </authorList>
    </citation>
    <scope>NUCLEOTIDE SEQUENCE</scope>
    <source>
        <strain evidence="1">ZJHYS-2018</strain>
    </source>
</reference>
<comment type="caution">
    <text evidence="1">The sequence shown here is derived from an EMBL/GenBank/DDBJ whole genome shotgun (WGS) entry which is preliminary data.</text>
</comment>
<gene>
    <name evidence="1" type="primary">TBX1.2</name>
    <name evidence="1" type="ORF">GBF38_012586</name>
</gene>